<proteinExistence type="predicted"/>
<protein>
    <submittedName>
        <fullName evidence="2">Uncharacterized protein</fullName>
    </submittedName>
</protein>
<keyword evidence="1" id="KW-0812">Transmembrane</keyword>
<organism evidence="2">
    <name type="scientific">Anguilla anguilla</name>
    <name type="common">European freshwater eel</name>
    <name type="synonym">Muraena anguilla</name>
    <dbReference type="NCBI Taxonomy" id="7936"/>
    <lineage>
        <taxon>Eukaryota</taxon>
        <taxon>Metazoa</taxon>
        <taxon>Chordata</taxon>
        <taxon>Craniata</taxon>
        <taxon>Vertebrata</taxon>
        <taxon>Euteleostomi</taxon>
        <taxon>Actinopterygii</taxon>
        <taxon>Neopterygii</taxon>
        <taxon>Teleostei</taxon>
        <taxon>Anguilliformes</taxon>
        <taxon>Anguillidae</taxon>
        <taxon>Anguilla</taxon>
    </lineage>
</organism>
<feature type="transmembrane region" description="Helical" evidence="1">
    <location>
        <begin position="52"/>
        <end position="75"/>
    </location>
</feature>
<dbReference type="AlphaFoldDB" id="A0A0E9Q8J1"/>
<sequence length="105" mass="11946">MVIMLDNNIIWRNFATPLPHVHSVLPINTTDYSILTTTFSTMGRPDIKMPSFSTYLGIFICLLLFLLALMIVMLYRMKHVIAPLPPDVESASQNQVYTEVELCTL</sequence>
<reference evidence="2" key="2">
    <citation type="journal article" date="2015" name="Fish Shellfish Immunol.">
        <title>Early steps in the European eel (Anguilla anguilla)-Vibrio vulnificus interaction in the gills: Role of the RtxA13 toxin.</title>
        <authorList>
            <person name="Callol A."/>
            <person name="Pajuelo D."/>
            <person name="Ebbesson L."/>
            <person name="Teles M."/>
            <person name="MacKenzie S."/>
            <person name="Amaro C."/>
        </authorList>
    </citation>
    <scope>NUCLEOTIDE SEQUENCE</scope>
</reference>
<keyword evidence="1" id="KW-1133">Transmembrane helix</keyword>
<dbReference type="PANTHER" id="PTHR35660:SF2">
    <property type="entry name" value="SERINE-RICH AND TRANSMEMBRANE DOMAIN-CONTAINING 2"/>
    <property type="match status" value="1"/>
</dbReference>
<keyword evidence="1" id="KW-0472">Membrane</keyword>
<dbReference type="Pfam" id="PF15872">
    <property type="entry name" value="SRTM1"/>
    <property type="match status" value="1"/>
</dbReference>
<name>A0A0E9Q8J1_ANGAN</name>
<evidence type="ECO:0000313" key="2">
    <source>
        <dbReference type="EMBL" id="JAH12822.1"/>
    </source>
</evidence>
<reference evidence="2" key="1">
    <citation type="submission" date="2014-11" db="EMBL/GenBank/DDBJ databases">
        <authorList>
            <person name="Amaro Gonzalez C."/>
        </authorList>
    </citation>
    <scope>NUCLEOTIDE SEQUENCE</scope>
</reference>
<dbReference type="EMBL" id="GBXM01095755">
    <property type="protein sequence ID" value="JAH12822.1"/>
    <property type="molecule type" value="Transcribed_RNA"/>
</dbReference>
<evidence type="ECO:0000256" key="1">
    <source>
        <dbReference type="SAM" id="Phobius"/>
    </source>
</evidence>
<dbReference type="PANTHER" id="PTHR35660">
    <property type="entry name" value="SERINE-RICH AND TRANSMEMBRANE DOMAIN-CONTAINING PROTEIN 1"/>
    <property type="match status" value="1"/>
</dbReference>
<dbReference type="InterPro" id="IPR031741">
    <property type="entry name" value="SERTM"/>
</dbReference>
<accession>A0A0E9Q8J1</accession>